<dbReference type="AlphaFoldDB" id="A0A2R6NVN8"/>
<evidence type="ECO:0000256" key="1">
    <source>
        <dbReference type="SAM" id="MobiDB-lite"/>
    </source>
</evidence>
<feature type="domain" description="BCAS3 WD40" evidence="2">
    <location>
        <begin position="510"/>
        <end position="617"/>
    </location>
</feature>
<feature type="compositionally biased region" description="Low complexity" evidence="1">
    <location>
        <begin position="626"/>
        <end position="643"/>
    </location>
</feature>
<proteinExistence type="predicted"/>
<dbReference type="Pfam" id="PF21034">
    <property type="entry name" value="BCAS3_WD40"/>
    <property type="match status" value="1"/>
</dbReference>
<dbReference type="EMBL" id="MLYV02000785">
    <property type="protein sequence ID" value="PSR77680.1"/>
    <property type="molecule type" value="Genomic_DNA"/>
</dbReference>
<dbReference type="STRING" id="98765.A0A2R6NVN8"/>
<gene>
    <name evidence="3" type="ORF">PHLCEN_2v7738</name>
</gene>
<name>A0A2R6NVN8_9APHY</name>
<feature type="compositionally biased region" description="Polar residues" evidence="1">
    <location>
        <begin position="1"/>
        <end position="12"/>
    </location>
</feature>
<sequence>MRGYNAESTNYKHQGGDGSSEHEHHRGLLGWENERKGVEEMDEAVFDLDEEAHANTGTKLNSTTRYPSSDKGEAIVSASWGKLVEGARSRRILMLGYRTGLQIWDCSSLGSVSEVLNLAGPEWGAVEMIEILPDPRPSASDDAFASHRPLIGILAKSEDRSLLVYSLRTHEVIRKLSIPHLVSFSASSEFLALSTSQPATLHILSSRTLQTLHILQSVSLMPFAHPSPEMNHPVSLLNVDHEADTYSQREHLTTIPQPIFALSQGLLAFASSPPRPESPSHTSSRTPRAANQADSDNGIFRLPTTQAEFGTAAVKIGGSVLSGMKALGGMAFSAARAGVSAAVSSEYGQSRTSNATPLTSGKFYSRSAPESSGHTRRYSTSAISNSGSQGDANSPGPVEAKNLSSSKEHGHYITVLDLRPLHAASIMPSPTVVAEFMVSRHQPISAVQFSADGTSLVVTPKDGQTMKVYKLRPTENVPQMHRRDAKTCEDTRHAEDGLYASINDLIYSSAPWHIYDLRRGRTSAVVERLDWATDGRWLAVSSHKRTIHLFALNPYGGPTDERSHLDGKVVNISEPQPLSTPLVPVERLRLPVTHPEDRVSAPPAFTFIPATGPLPLALAPQPPLNPQSVSSSPSSTHSNTLSSARHSETVSHQDILVFDPSDGALSLRRVILSRRTRDDVSSSLRAVSMPGASISLPGISTIGRPATASLASPSAVRQPSGITRMMEKPTDLVAQNTVVATWALRRAMDWQIIKRSFRPRQAKRTPSRLNKSDYHFDLPANKIDVRKQVEVCATNGAMSELFVSGSSLPSQSGFSSSFDEPLASALSAELRYLNSSPPIPMYPNGPTRSSGRPAIPIRNVAAGISDGMTEGLGRLRREIGKVRSPRLAPRGGGISSSVPLEFDEEDEDFLGLDIPSVANHAISRSTSREADYISTPSTGMEPLPTEREGDVMWRGWEAEDKQAVEEVEQFDDIGVGFMDEEWIKGTGQY</sequence>
<feature type="region of interest" description="Disordered" evidence="1">
    <location>
        <begin position="1"/>
        <end position="26"/>
    </location>
</feature>
<feature type="compositionally biased region" description="Polar residues" evidence="1">
    <location>
        <begin position="368"/>
        <end position="392"/>
    </location>
</feature>
<evidence type="ECO:0000313" key="4">
    <source>
        <dbReference type="Proteomes" id="UP000186601"/>
    </source>
</evidence>
<dbReference type="Proteomes" id="UP000186601">
    <property type="component" value="Unassembled WGS sequence"/>
</dbReference>
<organism evidence="3 4">
    <name type="scientific">Hermanssonia centrifuga</name>
    <dbReference type="NCBI Taxonomy" id="98765"/>
    <lineage>
        <taxon>Eukaryota</taxon>
        <taxon>Fungi</taxon>
        <taxon>Dikarya</taxon>
        <taxon>Basidiomycota</taxon>
        <taxon>Agaricomycotina</taxon>
        <taxon>Agaricomycetes</taxon>
        <taxon>Polyporales</taxon>
        <taxon>Meruliaceae</taxon>
        <taxon>Hermanssonia</taxon>
    </lineage>
</organism>
<dbReference type="PANTHER" id="PTHR13268:SF0">
    <property type="entry name" value="BCAS3 MICROTUBULE ASSOCIATED CELL MIGRATION FACTOR"/>
    <property type="match status" value="1"/>
</dbReference>
<dbReference type="GO" id="GO:0005737">
    <property type="term" value="C:cytoplasm"/>
    <property type="evidence" value="ECO:0007669"/>
    <property type="project" value="TreeGrafter"/>
</dbReference>
<dbReference type="OrthoDB" id="25778at2759"/>
<reference evidence="3 4" key="1">
    <citation type="submission" date="2018-02" db="EMBL/GenBank/DDBJ databases">
        <title>Genome sequence of the basidiomycete white-rot fungus Phlebia centrifuga.</title>
        <authorList>
            <person name="Granchi Z."/>
            <person name="Peng M."/>
            <person name="de Vries R.P."/>
            <person name="Hilden K."/>
            <person name="Makela M.R."/>
            <person name="Grigoriev I."/>
            <person name="Riley R."/>
        </authorList>
    </citation>
    <scope>NUCLEOTIDE SEQUENCE [LARGE SCALE GENOMIC DNA]</scope>
    <source>
        <strain evidence="3 4">FBCC195</strain>
    </source>
</reference>
<feature type="compositionally biased region" description="Polar residues" evidence="1">
    <location>
        <begin position="346"/>
        <end position="359"/>
    </location>
</feature>
<protein>
    <recommendedName>
        <fullName evidence="2">BCAS3 WD40 domain-containing protein</fullName>
    </recommendedName>
</protein>
<comment type="caution">
    <text evidence="3">The sequence shown here is derived from an EMBL/GenBank/DDBJ whole genome shotgun (WGS) entry which is preliminary data.</text>
</comment>
<feature type="region of interest" description="Disordered" evidence="1">
    <location>
        <begin position="271"/>
        <end position="297"/>
    </location>
</feature>
<evidence type="ECO:0000259" key="2">
    <source>
        <dbReference type="Pfam" id="PF21034"/>
    </source>
</evidence>
<dbReference type="PANTHER" id="PTHR13268">
    <property type="entry name" value="BREAST CARCINOMA AMPLIFIED SEQUENCE 3"/>
    <property type="match status" value="1"/>
</dbReference>
<dbReference type="InterPro" id="IPR015943">
    <property type="entry name" value="WD40/YVTN_repeat-like_dom_sf"/>
</dbReference>
<dbReference type="SUPFAM" id="SSF50978">
    <property type="entry name" value="WD40 repeat-like"/>
    <property type="match status" value="1"/>
</dbReference>
<accession>A0A2R6NVN8</accession>
<feature type="region of interest" description="Disordered" evidence="1">
    <location>
        <begin position="616"/>
        <end position="649"/>
    </location>
</feature>
<keyword evidence="4" id="KW-1185">Reference proteome</keyword>
<dbReference type="InterPro" id="IPR048382">
    <property type="entry name" value="BCAS3_WD40"/>
</dbReference>
<evidence type="ECO:0000313" key="3">
    <source>
        <dbReference type="EMBL" id="PSR77680.1"/>
    </source>
</evidence>
<dbReference type="InterPro" id="IPR045142">
    <property type="entry name" value="BCAS3-like"/>
</dbReference>
<feature type="region of interest" description="Disordered" evidence="1">
    <location>
        <begin position="345"/>
        <end position="406"/>
    </location>
</feature>
<dbReference type="GO" id="GO:0042594">
    <property type="term" value="P:response to starvation"/>
    <property type="evidence" value="ECO:0007669"/>
    <property type="project" value="TreeGrafter"/>
</dbReference>
<dbReference type="GO" id="GO:0006914">
    <property type="term" value="P:autophagy"/>
    <property type="evidence" value="ECO:0007669"/>
    <property type="project" value="InterPro"/>
</dbReference>
<dbReference type="InterPro" id="IPR036322">
    <property type="entry name" value="WD40_repeat_dom_sf"/>
</dbReference>
<dbReference type="Gene3D" id="2.130.10.10">
    <property type="entry name" value="YVTN repeat-like/Quinoprotein amine dehydrogenase"/>
    <property type="match status" value="1"/>
</dbReference>